<feature type="chain" id="PRO_5036977627" evidence="2">
    <location>
        <begin position="24"/>
        <end position="743"/>
    </location>
</feature>
<reference evidence="4" key="1">
    <citation type="submission" date="2022-11" db="UniProtKB">
        <authorList>
            <consortium name="WormBaseParasite"/>
        </authorList>
    </citation>
    <scope>IDENTIFICATION</scope>
</reference>
<accession>A0A915DSE6</accession>
<feature type="compositionally biased region" description="Polar residues" evidence="1">
    <location>
        <begin position="234"/>
        <end position="253"/>
    </location>
</feature>
<proteinExistence type="predicted"/>
<feature type="region of interest" description="Disordered" evidence="1">
    <location>
        <begin position="515"/>
        <end position="542"/>
    </location>
</feature>
<keyword evidence="2" id="KW-0732">Signal</keyword>
<protein>
    <submittedName>
        <fullName evidence="4">Uncharacterized protein</fullName>
    </submittedName>
</protein>
<sequence>MKFSPHLIFDLLIFICLVVISRAQNVGDRLVLGPAPPISSSPNLADQLTKNRYAPNEFRAPIPEEITNRLRAAQGITRITNSNIPHPDNLSNTPRSNPPAQLVNNRFGQDLSEQQILFSNTKQGDRTSPFGERNRLFTMNKYSEKNGDVDLLETRPSLWSDAAELIKKLGESSSPTFKEAQDFASSAVTLPSRLIQEASQKRQNPNNQANGAPFGEFLPSFVVNNQKKQEKVQDYSNFQQPNSGYQPSIQGSQGNLYSNMQSSLFAHNYQPGGQMQSVADSRKYSTNFEISPMSSISIDSLSSADLLVHSHLPSIQPLNQDSRSLGRFDTKLDRFSEEPIDELVRQRVVLNPLDPAFQSGITVDSFLKRPTNFGKTANQGYSITEEARSRQGMVAQGSRSPFYGYTHQQNYNYGHISPVRNVLIAGSEAADKTVATMPAVIAVDNPSGAKTTILTNERIPAWEEAPRGSGGGYVFEKAPTTTPATNNLDRQEKQFTTYPDYRDPNHLFPVLTNHVKEDPRPASGRRDGRQGRFGGGTNEYREDLGQRAPITGINDQRQPGALAGPYEYERLPVAPAPLLNQFSGRVGVENYPAGPYPNKGAINSINTKRIVLGGDDLSSTDVAGHVDFGQRVNAEFTTPAPYLYGSVTTAVIGVPLEKLKSVNKDGRGPASSLVGTGFNPIMDRVVINPDHDSRQAGSMSEYSGPEEITRSRYRNLDETRNAINGGSGGRGPNRYVKMELLNE</sequence>
<dbReference type="Proteomes" id="UP000887574">
    <property type="component" value="Unplaced"/>
</dbReference>
<evidence type="ECO:0000256" key="2">
    <source>
        <dbReference type="SAM" id="SignalP"/>
    </source>
</evidence>
<evidence type="ECO:0000313" key="4">
    <source>
        <dbReference type="WBParaSite" id="jg22384"/>
    </source>
</evidence>
<keyword evidence="3" id="KW-1185">Reference proteome</keyword>
<organism evidence="3 4">
    <name type="scientific">Ditylenchus dipsaci</name>
    <dbReference type="NCBI Taxonomy" id="166011"/>
    <lineage>
        <taxon>Eukaryota</taxon>
        <taxon>Metazoa</taxon>
        <taxon>Ecdysozoa</taxon>
        <taxon>Nematoda</taxon>
        <taxon>Chromadorea</taxon>
        <taxon>Rhabditida</taxon>
        <taxon>Tylenchina</taxon>
        <taxon>Tylenchomorpha</taxon>
        <taxon>Sphaerularioidea</taxon>
        <taxon>Anguinidae</taxon>
        <taxon>Anguininae</taxon>
        <taxon>Ditylenchus</taxon>
    </lineage>
</organism>
<name>A0A915DSE6_9BILA</name>
<evidence type="ECO:0000313" key="3">
    <source>
        <dbReference type="Proteomes" id="UP000887574"/>
    </source>
</evidence>
<dbReference type="AlphaFoldDB" id="A0A915DSE6"/>
<feature type="region of interest" description="Disordered" evidence="1">
    <location>
        <begin position="80"/>
        <end position="100"/>
    </location>
</feature>
<dbReference type="WBParaSite" id="jg22384">
    <property type="protein sequence ID" value="jg22384"/>
    <property type="gene ID" value="jg22384"/>
</dbReference>
<feature type="region of interest" description="Disordered" evidence="1">
    <location>
        <begin position="229"/>
        <end position="253"/>
    </location>
</feature>
<feature type="signal peptide" evidence="2">
    <location>
        <begin position="1"/>
        <end position="23"/>
    </location>
</feature>
<feature type="compositionally biased region" description="Basic and acidic residues" evidence="1">
    <location>
        <begin position="515"/>
        <end position="530"/>
    </location>
</feature>
<evidence type="ECO:0000256" key="1">
    <source>
        <dbReference type="SAM" id="MobiDB-lite"/>
    </source>
</evidence>